<keyword evidence="2 4" id="KW-0863">Zinc-finger</keyword>
<comment type="caution">
    <text evidence="7">The sequence shown here is derived from an EMBL/GenBank/DDBJ whole genome shotgun (WGS) entry which is preliminary data.</text>
</comment>
<gene>
    <name evidence="7" type="ORF">HK100_004172</name>
</gene>
<dbReference type="SMART" id="SM00547">
    <property type="entry name" value="ZnF_RBZ"/>
    <property type="match status" value="1"/>
</dbReference>
<evidence type="ECO:0000256" key="2">
    <source>
        <dbReference type="ARBA" id="ARBA00022771"/>
    </source>
</evidence>
<keyword evidence="3" id="KW-0862">Zinc</keyword>
<dbReference type="SUPFAM" id="SSF90209">
    <property type="entry name" value="Ran binding protein zinc finger-like"/>
    <property type="match status" value="1"/>
</dbReference>
<evidence type="ECO:0000256" key="5">
    <source>
        <dbReference type="SAM" id="MobiDB-lite"/>
    </source>
</evidence>
<protein>
    <recommendedName>
        <fullName evidence="6">RanBP2-type domain-containing protein</fullName>
    </recommendedName>
</protein>
<feature type="compositionally biased region" description="Low complexity" evidence="5">
    <location>
        <begin position="398"/>
        <end position="409"/>
    </location>
</feature>
<dbReference type="InterPro" id="IPR036443">
    <property type="entry name" value="Znf_RanBP2_sf"/>
</dbReference>
<name>A0AAD5XL97_9FUNG</name>
<evidence type="ECO:0000313" key="7">
    <source>
        <dbReference type="EMBL" id="KAJ3141994.1"/>
    </source>
</evidence>
<dbReference type="Pfam" id="PF00641">
    <property type="entry name" value="Zn_ribbon_RanBP"/>
    <property type="match status" value="1"/>
</dbReference>
<feature type="compositionally biased region" description="Polar residues" evidence="5">
    <location>
        <begin position="421"/>
        <end position="431"/>
    </location>
</feature>
<dbReference type="AlphaFoldDB" id="A0AAD5XL97"/>
<evidence type="ECO:0000256" key="4">
    <source>
        <dbReference type="PROSITE-ProRule" id="PRU00322"/>
    </source>
</evidence>
<keyword evidence="1" id="KW-0479">Metal-binding</keyword>
<organism evidence="7 8">
    <name type="scientific">Physocladia obscura</name>
    <dbReference type="NCBI Taxonomy" id="109957"/>
    <lineage>
        <taxon>Eukaryota</taxon>
        <taxon>Fungi</taxon>
        <taxon>Fungi incertae sedis</taxon>
        <taxon>Chytridiomycota</taxon>
        <taxon>Chytridiomycota incertae sedis</taxon>
        <taxon>Chytridiomycetes</taxon>
        <taxon>Chytridiales</taxon>
        <taxon>Chytriomycetaceae</taxon>
        <taxon>Physocladia</taxon>
    </lineage>
</organism>
<proteinExistence type="predicted"/>
<evidence type="ECO:0000313" key="8">
    <source>
        <dbReference type="Proteomes" id="UP001211907"/>
    </source>
</evidence>
<dbReference type="PROSITE" id="PS50199">
    <property type="entry name" value="ZF_RANBP2_2"/>
    <property type="match status" value="1"/>
</dbReference>
<dbReference type="PROSITE" id="PS01358">
    <property type="entry name" value="ZF_RANBP2_1"/>
    <property type="match status" value="1"/>
</dbReference>
<feature type="region of interest" description="Disordered" evidence="5">
    <location>
        <begin position="321"/>
        <end position="341"/>
    </location>
</feature>
<dbReference type="Proteomes" id="UP001211907">
    <property type="component" value="Unassembled WGS sequence"/>
</dbReference>
<dbReference type="EMBL" id="JADGJH010000021">
    <property type="protein sequence ID" value="KAJ3141994.1"/>
    <property type="molecule type" value="Genomic_DNA"/>
</dbReference>
<dbReference type="GO" id="GO:0008270">
    <property type="term" value="F:zinc ion binding"/>
    <property type="evidence" value="ECO:0007669"/>
    <property type="project" value="UniProtKB-KW"/>
</dbReference>
<accession>A0AAD5XL97</accession>
<feature type="region of interest" description="Disordered" evidence="5">
    <location>
        <begin position="393"/>
        <end position="431"/>
    </location>
</feature>
<evidence type="ECO:0000256" key="1">
    <source>
        <dbReference type="ARBA" id="ARBA00022723"/>
    </source>
</evidence>
<sequence>MKTTATATPKSATSSLSLSSAGTATSQLPISCPQAEISESESETTLNSTALYVTHVPLLNALDLQSVNQNEPFLSPNGSSMTTTLPAESPFTAGSDSNVVPALAALSLLPSDLVSSETVFLGLKNSPHVVSDSNKAGEYLGLEDNERPEWFNSFTSWIDDLDIDSKQSSVREIVTDHNVDKQIGVMDQLVNPVYNFGVVEPAISQTVEKRFSQTPSFFNYDSDGASDSGFYGVSRKHSLDVEATSISHFYCDDPLRPSTSNPSLFSPANSGRSNQIPWIPKVTGVQTMDPGGLLYLPVESPSILAQTPKIPDFEPLRYSPSSFEFPSSKDQPKSLSPTSSNGLSPMFFTPVHTLESASVLQNTPRSAISPDRTFQHQNFWPNTHSQTTFPYHLLRKNSSPSHPSLIHSPAPSPPHATPQSRSSSLNPMYPRNNGNCMETSISSIIASAPVGSGIIPALVMKGIKSKDPLKPGDWICPNSACRFHNFARRTSCVACGISDRVADRF</sequence>
<dbReference type="Gene3D" id="4.10.1060.10">
    <property type="entry name" value="Zinc finger, RanBP2-type"/>
    <property type="match status" value="1"/>
</dbReference>
<evidence type="ECO:0000259" key="6">
    <source>
        <dbReference type="PROSITE" id="PS50199"/>
    </source>
</evidence>
<feature type="domain" description="RanBP2-type" evidence="6">
    <location>
        <begin position="470"/>
        <end position="501"/>
    </location>
</feature>
<keyword evidence="8" id="KW-1185">Reference proteome</keyword>
<dbReference type="InterPro" id="IPR001876">
    <property type="entry name" value="Znf_RanBP2"/>
</dbReference>
<evidence type="ECO:0000256" key="3">
    <source>
        <dbReference type="ARBA" id="ARBA00022833"/>
    </source>
</evidence>
<reference evidence="7" key="1">
    <citation type="submission" date="2020-05" db="EMBL/GenBank/DDBJ databases">
        <title>Phylogenomic resolution of chytrid fungi.</title>
        <authorList>
            <person name="Stajich J.E."/>
            <person name="Amses K."/>
            <person name="Simmons R."/>
            <person name="Seto K."/>
            <person name="Myers J."/>
            <person name="Bonds A."/>
            <person name="Quandt C.A."/>
            <person name="Barry K."/>
            <person name="Liu P."/>
            <person name="Grigoriev I."/>
            <person name="Longcore J.E."/>
            <person name="James T.Y."/>
        </authorList>
    </citation>
    <scope>NUCLEOTIDE SEQUENCE</scope>
    <source>
        <strain evidence="7">JEL0513</strain>
    </source>
</reference>